<keyword evidence="2" id="KW-0456">Lyase</keyword>
<feature type="compositionally biased region" description="Low complexity" evidence="1">
    <location>
        <begin position="36"/>
        <end position="46"/>
    </location>
</feature>
<dbReference type="EMBL" id="LR812090">
    <property type="protein sequence ID" value="CAB9493240.1"/>
    <property type="molecule type" value="Genomic_DNA"/>
</dbReference>
<gene>
    <name evidence="2" type="ORF">ALFOR1_30139</name>
</gene>
<dbReference type="PROSITE" id="PS51257">
    <property type="entry name" value="PROKAR_LIPOPROTEIN"/>
    <property type="match status" value="1"/>
</dbReference>
<feature type="region of interest" description="Disordered" evidence="1">
    <location>
        <begin position="36"/>
        <end position="63"/>
    </location>
</feature>
<protein>
    <submittedName>
        <fullName evidence="2">Polysaccharide lyase</fullName>
    </submittedName>
</protein>
<dbReference type="Proteomes" id="UP000509458">
    <property type="component" value="Chromosome"/>
</dbReference>
<evidence type="ECO:0000313" key="3">
    <source>
        <dbReference type="Proteomes" id="UP000509458"/>
    </source>
</evidence>
<reference evidence="2 3" key="1">
    <citation type="submission" date="2020-06" db="EMBL/GenBank/DDBJ databases">
        <authorList>
            <person name="Duchaud E."/>
        </authorList>
    </citation>
    <scope>NUCLEOTIDE SEQUENCE [LARGE SCALE GENOMIC DNA]</scope>
    <source>
        <strain evidence="2">Alteromonas fortis</strain>
    </source>
</reference>
<accession>A0A6T9XXY1</accession>
<name>A0A6T9XXY1_ALTMA</name>
<dbReference type="GO" id="GO:0016829">
    <property type="term" value="F:lyase activity"/>
    <property type="evidence" value="ECO:0007669"/>
    <property type="project" value="UniProtKB-KW"/>
</dbReference>
<dbReference type="AlphaFoldDB" id="A0A6T9XXY1"/>
<organism evidence="2 3">
    <name type="scientific">Alteromonas macleodii</name>
    <name type="common">Pseudoalteromonas macleodii</name>
    <dbReference type="NCBI Taxonomy" id="28108"/>
    <lineage>
        <taxon>Bacteria</taxon>
        <taxon>Pseudomonadati</taxon>
        <taxon>Pseudomonadota</taxon>
        <taxon>Gammaproteobacteria</taxon>
        <taxon>Alteromonadales</taxon>
        <taxon>Alteromonadaceae</taxon>
        <taxon>Alteromonas/Salinimonas group</taxon>
        <taxon>Alteromonas</taxon>
    </lineage>
</organism>
<proteinExistence type="predicted"/>
<evidence type="ECO:0000313" key="2">
    <source>
        <dbReference type="EMBL" id="CAB9493240.1"/>
    </source>
</evidence>
<dbReference type="RefSeq" id="WP_232091127.1">
    <property type="nucleotide sequence ID" value="NZ_LR812090.1"/>
</dbReference>
<dbReference type="Gene3D" id="2.60.120.200">
    <property type="match status" value="1"/>
</dbReference>
<evidence type="ECO:0000256" key="1">
    <source>
        <dbReference type="SAM" id="MobiDB-lite"/>
    </source>
</evidence>
<sequence length="339" mass="37948">MYTNNKKENALQETLKVLFYFFLIALVITAVSACGSSSKSDTTSQSVAVPDSQGGGETPTEEQAEFTLESEVMLSATGAASASETYALIENVFGEGSIEAPDLSAGDHTSTPHILEETDSVIGPHFVFLAHRDDDFNKGVQSDRQRNEIKTYDKSDDEVLGFEGETMQFEWYFHVASDMSLTSKFSHFFQLKARNDTEDNSNGNDDQPVITLSAVEKDSSGKELQVRHSVGFNSDGSRTSDVYLVRANWSDIADEWVKVFVQATFAEEGNFIMQITRVRDDATIVDINEIDIDMWRGVSDEDFIRPKWGIYRSTAEIDKLRLQEERVKFADFVIRKGTL</sequence>